<feature type="domain" description="TonB-dependent receptor-like beta-barrel" evidence="10">
    <location>
        <begin position="417"/>
        <end position="1017"/>
    </location>
</feature>
<dbReference type="InterPro" id="IPR023997">
    <property type="entry name" value="TonB-dep_OMP_SusC/RagA_CS"/>
</dbReference>
<evidence type="ECO:0000313" key="12">
    <source>
        <dbReference type="EMBL" id="EDO10973.1"/>
    </source>
</evidence>
<dbReference type="GO" id="GO:0009279">
    <property type="term" value="C:cell outer membrane"/>
    <property type="evidence" value="ECO:0007669"/>
    <property type="project" value="UniProtKB-SubCell"/>
</dbReference>
<dbReference type="AlphaFoldDB" id="A0AAN3A712"/>
<dbReference type="Gene3D" id="2.40.170.20">
    <property type="entry name" value="TonB-dependent receptor, beta-barrel domain"/>
    <property type="match status" value="1"/>
</dbReference>
<dbReference type="InterPro" id="IPR037066">
    <property type="entry name" value="Plug_dom_sf"/>
</dbReference>
<comment type="similarity">
    <text evidence="8 9">Belongs to the TonB-dependent receptor family.</text>
</comment>
<dbReference type="NCBIfam" id="TIGR04057">
    <property type="entry name" value="SusC_RagA_signa"/>
    <property type="match status" value="1"/>
</dbReference>
<evidence type="ECO:0000256" key="8">
    <source>
        <dbReference type="PROSITE-ProRule" id="PRU01360"/>
    </source>
</evidence>
<dbReference type="InterPro" id="IPR039426">
    <property type="entry name" value="TonB-dep_rcpt-like"/>
</dbReference>
<reference evidence="13" key="2">
    <citation type="submission" date="2007-04" db="EMBL/GenBank/DDBJ databases">
        <title>Draft genome sequence of Bacteroides ovatus (ATCC 8483).</title>
        <authorList>
            <person name="Sudarsanam P."/>
            <person name="Ley R."/>
            <person name="Guruge J."/>
            <person name="Turnbaugh P.J."/>
            <person name="Mahowald M."/>
            <person name="Liep D."/>
            <person name="Gordon J."/>
        </authorList>
    </citation>
    <scope>NUCLEOTIDE SEQUENCE [LARGE SCALE GENOMIC DNA]</scope>
    <source>
        <strain evidence="13">ATCC 8483 / DSM 1896 / JCM 5824 / BCRC 10623 / CCUG 4943 / NCTC 11153</strain>
    </source>
</reference>
<evidence type="ECO:0000256" key="5">
    <source>
        <dbReference type="ARBA" id="ARBA00023077"/>
    </source>
</evidence>
<evidence type="ECO:0000256" key="7">
    <source>
        <dbReference type="ARBA" id="ARBA00023237"/>
    </source>
</evidence>
<evidence type="ECO:0000259" key="10">
    <source>
        <dbReference type="Pfam" id="PF00593"/>
    </source>
</evidence>
<evidence type="ECO:0000256" key="6">
    <source>
        <dbReference type="ARBA" id="ARBA00023136"/>
    </source>
</evidence>
<name>A0AAN3A712_BACO1</name>
<dbReference type="FunFam" id="2.170.130.10:FF:000008">
    <property type="entry name" value="SusC/RagA family TonB-linked outer membrane protein"/>
    <property type="match status" value="1"/>
</dbReference>
<dbReference type="EMBL" id="AAXF02000051">
    <property type="protein sequence ID" value="EDO10973.1"/>
    <property type="molecule type" value="Genomic_DNA"/>
</dbReference>
<dbReference type="InterPro" id="IPR000531">
    <property type="entry name" value="Beta-barrel_TonB"/>
</dbReference>
<reference evidence="12 13" key="1">
    <citation type="submission" date="2007-03" db="EMBL/GenBank/DDBJ databases">
        <authorList>
            <person name="Fulton L."/>
            <person name="Clifton S."/>
            <person name="Fulton B."/>
            <person name="Xu J."/>
            <person name="Minx P."/>
            <person name="Pepin K.H."/>
            <person name="Johnson M."/>
            <person name="Thiruvilangam P."/>
            <person name="Bhonagiri V."/>
            <person name="Nash W.E."/>
            <person name="Mardis E.R."/>
            <person name="Wilson R.K."/>
        </authorList>
    </citation>
    <scope>NUCLEOTIDE SEQUENCE [LARGE SCALE GENOMIC DNA]</scope>
    <source>
        <strain evidence="13">ATCC 8483 / DSM 1896 / JCM 5824 / BCRC 10623 / CCUG 4943 / NCTC 11153</strain>
    </source>
</reference>
<dbReference type="InterPro" id="IPR008969">
    <property type="entry name" value="CarboxyPept-like_regulatory"/>
</dbReference>
<dbReference type="Pfam" id="PF00593">
    <property type="entry name" value="TonB_dep_Rec_b-barrel"/>
    <property type="match status" value="1"/>
</dbReference>
<dbReference type="Pfam" id="PF07715">
    <property type="entry name" value="Plug"/>
    <property type="match status" value="1"/>
</dbReference>
<keyword evidence="7 8" id="KW-0998">Cell outer membrane</keyword>
<dbReference type="FunFam" id="2.60.40.1120:FF:000003">
    <property type="entry name" value="Outer membrane protein Omp121"/>
    <property type="match status" value="1"/>
</dbReference>
<dbReference type="InterPro" id="IPR012910">
    <property type="entry name" value="Plug_dom"/>
</dbReference>
<dbReference type="Gene3D" id="2.60.40.1120">
    <property type="entry name" value="Carboxypeptidase-like, regulatory domain"/>
    <property type="match status" value="1"/>
</dbReference>
<keyword evidence="2 8" id="KW-0813">Transport</keyword>
<evidence type="ECO:0000256" key="2">
    <source>
        <dbReference type="ARBA" id="ARBA00022448"/>
    </source>
</evidence>
<dbReference type="PROSITE" id="PS52016">
    <property type="entry name" value="TONB_DEPENDENT_REC_3"/>
    <property type="match status" value="1"/>
</dbReference>
<organism evidence="12 13">
    <name type="scientific">Bacteroides ovatus (strain ATCC 8483 / DSM 1896 / JCM 5824 / BCRC 10623 / CCUG 4943 / NCTC 11153)</name>
    <dbReference type="NCBI Taxonomy" id="411476"/>
    <lineage>
        <taxon>Bacteria</taxon>
        <taxon>Pseudomonadati</taxon>
        <taxon>Bacteroidota</taxon>
        <taxon>Bacteroidia</taxon>
        <taxon>Bacteroidales</taxon>
        <taxon>Bacteroidaceae</taxon>
        <taxon>Bacteroides</taxon>
    </lineage>
</organism>
<keyword evidence="3 8" id="KW-1134">Transmembrane beta strand</keyword>
<keyword evidence="4 8" id="KW-0812">Transmembrane</keyword>
<sequence length="1060" mass="120006">MSKTLIINQFNFILVMKNLQSRTKVRLLQSFLLISLSLFFLVNPAYAQGGFAVKGVIVDKTGFPLPGANVMEKGTSNGTITDLDGNFSLNVSKKGVTLTVSFMGYTPKDVVVKDKTMNITLEENSKLLDEVVVVGYGTMKKRDVTGAITSISSEAIEQKMATNVFEALQGTTAGVQVVSGSGQPGESSSIKIRGTSTFSAEGVTPLYIVDGVPLESIDGINTNDITSMEILKDAASAAIYGSRSANGVIIITTKSGQEGKARIDIKYNHSWGTLSHKVPQANRKERLLYDQYRKEYFETYGGGNPDESSDILNDPLNSFFNVDNDYLDMITSTAQKDQVDISVGGGTKKLKYFINTGYYNEKGIISNTGFQRLNTRINSDYSPTDWMNMGSRISLTYSKKKGLNEGTLLSAVLTRRPYFNTYYPDGSLVGVFNGQKNPIAQVNYTTDFTDSYKANFFQFFEIKFNKYLKFRANINANFYLDKRKKLEPSLITDEWQKQNKGYSYNYLNWNWMNEDILTYARKIKDHNFTAMVGVSAQQWRYENETFVGINSSTDFIYTMNAFAANLDLSSTGSTLSNHSMASIFARVTYDYKGRYLLNAIMRRDGSSRFAKENKWGNFPSVSVGWRFSDEKFMKFSKKFLEDGKIRASFGITGNEAIGNYDYIYSYSPNSIYDGVGGVIPTRIGKDNLKWEETKQFNLGLDLNFWNSRLTVTADYYDKYTDGLLANYQLPKESGFAYMKTNVGEMSNRGFEIAVTGDIIRTKDWKWNASFNISRNINRIEKLSEGKAYMEGDIWWMQEGGRVGDFYGFKSAGVFAYDESNAFTDKWEQLTPVFENGVFQYKYLLDGKEYTGNIRQKTLPNGKPFRGGDYNWEEPEGARDGVIDDNDRMVIGNAMPDVTGGLNTTVTWKNLSLYLGFYYSLGGQIYNAAEHNRNMFKYTGTTPSPEVIHNMWLHPGDQAIYPRPYNDDYNNARMGNSFYLEDASFIRLQNIRVAYDLPENWIKKLMLKNINIYAFVNNALTWTNYSGFDPEFSTNNPLQVGKDSYRYPRKREYGIGFSANF</sequence>
<dbReference type="NCBIfam" id="TIGR04056">
    <property type="entry name" value="OMP_RagA_SusC"/>
    <property type="match status" value="1"/>
</dbReference>
<feature type="domain" description="TonB-dependent receptor plug" evidence="11">
    <location>
        <begin position="140"/>
        <end position="248"/>
    </location>
</feature>
<evidence type="ECO:0000256" key="4">
    <source>
        <dbReference type="ARBA" id="ARBA00022692"/>
    </source>
</evidence>
<evidence type="ECO:0000313" key="13">
    <source>
        <dbReference type="Proteomes" id="UP000005475"/>
    </source>
</evidence>
<comment type="subcellular location">
    <subcellularLocation>
        <location evidence="1 8">Cell outer membrane</location>
        <topology evidence="1 8">Multi-pass membrane protein</topology>
    </subcellularLocation>
</comment>
<dbReference type="Pfam" id="PF13715">
    <property type="entry name" value="CarbopepD_reg_2"/>
    <property type="match status" value="1"/>
</dbReference>
<dbReference type="InterPro" id="IPR023996">
    <property type="entry name" value="TonB-dep_OMP_SusC/RagA"/>
</dbReference>
<dbReference type="InterPro" id="IPR036942">
    <property type="entry name" value="Beta-barrel_TonB_sf"/>
</dbReference>
<dbReference type="Proteomes" id="UP000005475">
    <property type="component" value="Unassembled WGS sequence"/>
</dbReference>
<protein>
    <submittedName>
        <fullName evidence="12">TonB-linked outer membrane protein, SusC/RagA family</fullName>
    </submittedName>
</protein>
<comment type="caution">
    <text evidence="12">The sequence shown here is derived from an EMBL/GenBank/DDBJ whole genome shotgun (WGS) entry which is preliminary data.</text>
</comment>
<evidence type="ECO:0000256" key="3">
    <source>
        <dbReference type="ARBA" id="ARBA00022452"/>
    </source>
</evidence>
<keyword evidence="5 9" id="KW-0798">TonB box</keyword>
<dbReference type="Gene3D" id="2.170.130.10">
    <property type="entry name" value="TonB-dependent receptor, plug domain"/>
    <property type="match status" value="1"/>
</dbReference>
<evidence type="ECO:0000256" key="1">
    <source>
        <dbReference type="ARBA" id="ARBA00004571"/>
    </source>
</evidence>
<proteinExistence type="inferred from homology"/>
<gene>
    <name evidence="12" type="ORF">BACOVA_03608</name>
</gene>
<dbReference type="SUPFAM" id="SSF49464">
    <property type="entry name" value="Carboxypeptidase regulatory domain-like"/>
    <property type="match status" value="1"/>
</dbReference>
<evidence type="ECO:0000259" key="11">
    <source>
        <dbReference type="Pfam" id="PF07715"/>
    </source>
</evidence>
<dbReference type="SUPFAM" id="SSF56935">
    <property type="entry name" value="Porins"/>
    <property type="match status" value="1"/>
</dbReference>
<accession>A0AAN3A712</accession>
<keyword evidence="6 8" id="KW-0472">Membrane</keyword>
<evidence type="ECO:0000256" key="9">
    <source>
        <dbReference type="RuleBase" id="RU003357"/>
    </source>
</evidence>